<keyword evidence="2" id="KW-0540">Nuclease</keyword>
<feature type="domain" description="HNH nuclease" evidence="1">
    <location>
        <begin position="40"/>
        <end position="82"/>
    </location>
</feature>
<name>A0ABR7NHF8_9FIRM</name>
<organism evidence="2 3">
    <name type="scientific">Yanshouia hominis</name>
    <dbReference type="NCBI Taxonomy" id="2763673"/>
    <lineage>
        <taxon>Bacteria</taxon>
        <taxon>Bacillati</taxon>
        <taxon>Bacillota</taxon>
        <taxon>Clostridia</taxon>
        <taxon>Eubacteriales</taxon>
        <taxon>Oscillospiraceae</taxon>
        <taxon>Yanshouia</taxon>
    </lineage>
</organism>
<protein>
    <submittedName>
        <fullName evidence="2">HNH endonuclease</fullName>
    </submittedName>
</protein>
<reference evidence="2 3" key="1">
    <citation type="submission" date="2020-08" db="EMBL/GenBank/DDBJ databases">
        <title>Genome public.</title>
        <authorList>
            <person name="Liu C."/>
            <person name="Sun Q."/>
        </authorList>
    </citation>
    <scope>NUCLEOTIDE SEQUENCE [LARGE SCALE GENOMIC DNA]</scope>
    <source>
        <strain evidence="2 3">BX1</strain>
    </source>
</reference>
<dbReference type="Proteomes" id="UP000658131">
    <property type="component" value="Unassembled WGS sequence"/>
</dbReference>
<dbReference type="GO" id="GO:0004519">
    <property type="term" value="F:endonuclease activity"/>
    <property type="evidence" value="ECO:0007669"/>
    <property type="project" value="UniProtKB-KW"/>
</dbReference>
<dbReference type="SUPFAM" id="SSF54060">
    <property type="entry name" value="His-Me finger endonucleases"/>
    <property type="match status" value="1"/>
</dbReference>
<evidence type="ECO:0000259" key="1">
    <source>
        <dbReference type="Pfam" id="PF13392"/>
    </source>
</evidence>
<keyword evidence="2" id="KW-0255">Endonuclease</keyword>
<keyword evidence="2" id="KW-0378">Hydrolase</keyword>
<accession>A0ABR7NHF8</accession>
<sequence length="97" mass="11029">MKTLNEELNPGRMKPEIRFKLREAHLGTGEGLSYAKIFGRHAHRIAAEIKLGRPLRLGEVVHHIDGNKRNNAFENLMVFASQSAHAAWHAKHDAEKR</sequence>
<comment type="caution">
    <text evidence="2">The sequence shown here is derived from an EMBL/GenBank/DDBJ whole genome shotgun (WGS) entry which is preliminary data.</text>
</comment>
<gene>
    <name evidence="2" type="ORF">H8717_05380</name>
</gene>
<dbReference type="Gene3D" id="3.90.75.20">
    <property type="match status" value="1"/>
</dbReference>
<dbReference type="InterPro" id="IPR044925">
    <property type="entry name" value="His-Me_finger_sf"/>
</dbReference>
<dbReference type="EMBL" id="JACRTB010000007">
    <property type="protein sequence ID" value="MBC8575843.1"/>
    <property type="molecule type" value="Genomic_DNA"/>
</dbReference>
<evidence type="ECO:0000313" key="2">
    <source>
        <dbReference type="EMBL" id="MBC8575843.1"/>
    </source>
</evidence>
<dbReference type="InterPro" id="IPR003615">
    <property type="entry name" value="HNH_nuc"/>
</dbReference>
<evidence type="ECO:0000313" key="3">
    <source>
        <dbReference type="Proteomes" id="UP000658131"/>
    </source>
</evidence>
<dbReference type="Pfam" id="PF13392">
    <property type="entry name" value="HNH_3"/>
    <property type="match status" value="1"/>
</dbReference>
<keyword evidence="3" id="KW-1185">Reference proteome</keyword>
<proteinExistence type="predicted"/>